<gene>
    <name evidence="8" type="ORF">HMPREF9628_01544</name>
</gene>
<protein>
    <recommendedName>
        <fullName evidence="1">bis(5'-nucleosyl)-tetraphosphatase (symmetrical)</fullName>
        <ecNumber evidence="1">3.6.1.41</ecNumber>
    </recommendedName>
</protein>
<dbReference type="PANTHER" id="PTHR35795:SF1">
    <property type="entry name" value="BIS(5'-NUCLEOSYL)-TETRAPHOSPHATASE, SYMMETRICAL"/>
    <property type="match status" value="1"/>
</dbReference>
<dbReference type="InterPro" id="IPR051094">
    <property type="entry name" value="Diverse_Catalytic_Enzymes"/>
</dbReference>
<dbReference type="EMBL" id="AFZG01000022">
    <property type="protein sequence ID" value="EHL19360.1"/>
    <property type="molecule type" value="Genomic_DNA"/>
</dbReference>
<dbReference type="NCBIfam" id="TIGR00488">
    <property type="entry name" value="bis(5'-nucleosyl)-tetraphosphatase (symmetrical) YqeK"/>
    <property type="match status" value="1"/>
</dbReference>
<dbReference type="InterPro" id="IPR006675">
    <property type="entry name" value="HDIG_dom"/>
</dbReference>
<keyword evidence="5" id="KW-0408">Iron</keyword>
<reference evidence="8 9" key="1">
    <citation type="submission" date="2011-08" db="EMBL/GenBank/DDBJ databases">
        <title>The Genome Sequence of Eubacteriaceae bacterium CM5.</title>
        <authorList>
            <consortium name="The Broad Institute Genome Sequencing Platform"/>
            <person name="Earl A."/>
            <person name="Ward D."/>
            <person name="Feldgarden M."/>
            <person name="Gevers D."/>
            <person name="Sizova M."/>
            <person name="Hazen A."/>
            <person name="Epstein S."/>
            <person name="Young S.K."/>
            <person name="Zeng Q."/>
            <person name="Gargeya S."/>
            <person name="Fitzgerald M."/>
            <person name="Haas B."/>
            <person name="Abouelleil A."/>
            <person name="Alvarado L."/>
            <person name="Arachchi H.M."/>
            <person name="Berlin A."/>
            <person name="Brown A."/>
            <person name="Chapman S.B."/>
            <person name="Chen Z."/>
            <person name="Dunbar C."/>
            <person name="Freedman E."/>
            <person name="Gearin G."/>
            <person name="Gellesch M."/>
            <person name="Goldberg J."/>
            <person name="Griggs A."/>
            <person name="Gujja S."/>
            <person name="Heiman D."/>
            <person name="Howarth C."/>
            <person name="Larson L."/>
            <person name="Lui A."/>
            <person name="MacDonald P.J.P."/>
            <person name="Montmayeur A."/>
            <person name="Murphy C."/>
            <person name="Neiman D."/>
            <person name="Pearson M."/>
            <person name="Priest M."/>
            <person name="Roberts A."/>
            <person name="Saif S."/>
            <person name="Shea T."/>
            <person name="Shenoy N."/>
            <person name="Sisk P."/>
            <person name="Stolte C."/>
            <person name="Sykes S."/>
            <person name="Wortman J."/>
            <person name="Nusbaum C."/>
            <person name="Birren B."/>
        </authorList>
    </citation>
    <scope>NUCLEOTIDE SEQUENCE [LARGE SCALE GENOMIC DNA]</scope>
    <source>
        <strain evidence="8 9">CM5</strain>
    </source>
</reference>
<dbReference type="InterPro" id="IPR005249">
    <property type="entry name" value="YqeK"/>
</dbReference>
<dbReference type="PROSITE" id="PS51831">
    <property type="entry name" value="HD"/>
    <property type="match status" value="1"/>
</dbReference>
<dbReference type="NCBIfam" id="TIGR00277">
    <property type="entry name" value="HDIG"/>
    <property type="match status" value="1"/>
</dbReference>
<dbReference type="AlphaFoldDB" id="G9XCG7"/>
<dbReference type="RefSeq" id="WP_009529497.1">
    <property type="nucleotide sequence ID" value="NZ_JH414609.1"/>
</dbReference>
<keyword evidence="4" id="KW-0378">Hydrolase</keyword>
<sequence length="207" mass="24447">MEPIFDRIKKDLKHLLSEKRYQHTLGVEKSAIMLSEKYGENINKARISALLHDIAKQLSDDEIKEKIKKYNIVFDEIEQVSHQLLHAKIGRYIAQYEYNIEDEDILNAISYHTTGRADMSKLEMIICLADYIEENRKFEGVEKIRQLSYIDLYYALYYALNNTMIHLAGENEIIHQDTLNARNFLLKNCKKHLEEVKHPHIKKIIQD</sequence>
<evidence type="ECO:0000313" key="8">
    <source>
        <dbReference type="EMBL" id="EHL19360.1"/>
    </source>
</evidence>
<dbReference type="EC" id="3.6.1.41" evidence="1"/>
<dbReference type="PANTHER" id="PTHR35795">
    <property type="entry name" value="SLR1885 PROTEIN"/>
    <property type="match status" value="1"/>
</dbReference>
<dbReference type="InterPro" id="IPR003607">
    <property type="entry name" value="HD/PDEase_dom"/>
</dbReference>
<evidence type="ECO:0000259" key="7">
    <source>
        <dbReference type="PROSITE" id="PS51831"/>
    </source>
</evidence>
<name>G9XCG7_9FIRM</name>
<comment type="catalytic activity">
    <reaction evidence="6">
        <text>P(1),P(4)-bis(5'-adenosyl) tetraphosphate + H2O = 2 ADP + 2 H(+)</text>
        <dbReference type="Rhea" id="RHEA:24252"/>
        <dbReference type="ChEBI" id="CHEBI:15377"/>
        <dbReference type="ChEBI" id="CHEBI:15378"/>
        <dbReference type="ChEBI" id="CHEBI:58141"/>
        <dbReference type="ChEBI" id="CHEBI:456216"/>
        <dbReference type="EC" id="3.6.1.41"/>
    </reaction>
</comment>
<comment type="caution">
    <text evidence="8">The sequence shown here is derived from an EMBL/GenBank/DDBJ whole genome shotgun (WGS) entry which is preliminary data.</text>
</comment>
<dbReference type="SMART" id="SM00471">
    <property type="entry name" value="HDc"/>
    <property type="match status" value="1"/>
</dbReference>
<organism evidence="8 9">
    <name type="scientific">Peptoanaerobacter stomatis</name>
    <dbReference type="NCBI Taxonomy" id="796937"/>
    <lineage>
        <taxon>Bacteria</taxon>
        <taxon>Bacillati</taxon>
        <taxon>Bacillota</taxon>
        <taxon>Clostridia</taxon>
        <taxon>Peptostreptococcales</taxon>
        <taxon>Filifactoraceae</taxon>
        <taxon>Peptoanaerobacter</taxon>
    </lineage>
</organism>
<dbReference type="STRING" id="796937.HMPREF9630_00657"/>
<feature type="domain" description="HD" evidence="7">
    <location>
        <begin position="20"/>
        <end position="135"/>
    </location>
</feature>
<dbReference type="InterPro" id="IPR006674">
    <property type="entry name" value="HD_domain"/>
</dbReference>
<keyword evidence="3" id="KW-0547">Nucleotide-binding</keyword>
<evidence type="ECO:0000256" key="1">
    <source>
        <dbReference type="ARBA" id="ARBA00012506"/>
    </source>
</evidence>
<dbReference type="SUPFAM" id="SSF109604">
    <property type="entry name" value="HD-domain/PDEase-like"/>
    <property type="match status" value="1"/>
</dbReference>
<dbReference type="GO" id="GO:0046872">
    <property type="term" value="F:metal ion binding"/>
    <property type="evidence" value="ECO:0007669"/>
    <property type="project" value="UniProtKB-KW"/>
</dbReference>
<evidence type="ECO:0000313" key="9">
    <source>
        <dbReference type="Proteomes" id="UP000003379"/>
    </source>
</evidence>
<evidence type="ECO:0000256" key="5">
    <source>
        <dbReference type="ARBA" id="ARBA00023004"/>
    </source>
</evidence>
<dbReference type="HOGENOM" id="CLU_089580_1_2_9"/>
<evidence type="ECO:0000256" key="2">
    <source>
        <dbReference type="ARBA" id="ARBA00022723"/>
    </source>
</evidence>
<dbReference type="Pfam" id="PF01966">
    <property type="entry name" value="HD"/>
    <property type="match status" value="1"/>
</dbReference>
<dbReference type="Proteomes" id="UP000003379">
    <property type="component" value="Unassembled WGS sequence"/>
</dbReference>
<dbReference type="CDD" id="cd00077">
    <property type="entry name" value="HDc"/>
    <property type="match status" value="1"/>
</dbReference>
<dbReference type="GO" id="GO:0008803">
    <property type="term" value="F:bis(5'-nucleosyl)-tetraphosphatase (symmetrical) activity"/>
    <property type="evidence" value="ECO:0007669"/>
    <property type="project" value="UniProtKB-EC"/>
</dbReference>
<evidence type="ECO:0000256" key="4">
    <source>
        <dbReference type="ARBA" id="ARBA00022801"/>
    </source>
</evidence>
<evidence type="ECO:0000256" key="6">
    <source>
        <dbReference type="ARBA" id="ARBA00049417"/>
    </source>
</evidence>
<keyword evidence="2" id="KW-0479">Metal-binding</keyword>
<dbReference type="GO" id="GO:0000166">
    <property type="term" value="F:nucleotide binding"/>
    <property type="evidence" value="ECO:0007669"/>
    <property type="project" value="UniProtKB-KW"/>
</dbReference>
<proteinExistence type="predicted"/>
<accession>G9XCG7</accession>
<evidence type="ECO:0000256" key="3">
    <source>
        <dbReference type="ARBA" id="ARBA00022741"/>
    </source>
</evidence>
<dbReference type="Gene3D" id="1.10.3210.10">
    <property type="entry name" value="Hypothetical protein af1432"/>
    <property type="match status" value="1"/>
</dbReference>